<evidence type="ECO:0000259" key="1">
    <source>
        <dbReference type="Pfam" id="PF13283"/>
    </source>
</evidence>
<dbReference type="Pfam" id="PF12895">
    <property type="entry name" value="ANAPC3"/>
    <property type="match status" value="1"/>
</dbReference>
<organism evidence="2 3">
    <name type="scientific">Vibrio aquimaris</name>
    <dbReference type="NCBI Taxonomy" id="2587862"/>
    <lineage>
        <taxon>Bacteria</taxon>
        <taxon>Pseudomonadati</taxon>
        <taxon>Pseudomonadota</taxon>
        <taxon>Gammaproteobacteria</taxon>
        <taxon>Vibrionales</taxon>
        <taxon>Vibrionaceae</taxon>
        <taxon>Vibrio</taxon>
    </lineage>
</organism>
<dbReference type="InterPro" id="IPR025137">
    <property type="entry name" value="NfrA_C"/>
</dbReference>
<dbReference type="InterPro" id="IPR011990">
    <property type="entry name" value="TPR-like_helical_dom_sf"/>
</dbReference>
<reference evidence="2 3" key="1">
    <citation type="submission" date="2019-10" db="EMBL/GenBank/DDBJ databases">
        <title>Complete genome sequence of Vibrio sp. strain THAF100, isolated from non-filtered water from the water column of tank 6 of a marine aquarium containing stony-coral fragments. Water maintained at 26 degree C.</title>
        <authorList>
            <person name="Ruckert C."/>
            <person name="Franco A."/>
            <person name="Kalinowski J."/>
            <person name="Glaeser S."/>
        </authorList>
    </citation>
    <scope>NUCLEOTIDE SEQUENCE [LARGE SCALE GENOMIC DNA]</scope>
    <source>
        <strain evidence="2 3">THAF100</strain>
        <plasmid evidence="3">pthaf100_a</plasmid>
    </source>
</reference>
<dbReference type="EMBL" id="CP045351">
    <property type="protein sequence ID" value="QFT28299.1"/>
    <property type="molecule type" value="Genomic_DNA"/>
</dbReference>
<protein>
    <submittedName>
        <fullName evidence="2">Anaphase-promoting complex, cyclosome, subunit 3</fullName>
    </submittedName>
</protein>
<accession>A0A5P9CPW8</accession>
<gene>
    <name evidence="2" type="ORF">FIV01_18055</name>
</gene>
<dbReference type="OrthoDB" id="7312176at2"/>
<proteinExistence type="predicted"/>
<evidence type="ECO:0000313" key="3">
    <source>
        <dbReference type="Proteomes" id="UP000326936"/>
    </source>
</evidence>
<evidence type="ECO:0000313" key="2">
    <source>
        <dbReference type="EMBL" id="QFT28299.1"/>
    </source>
</evidence>
<dbReference type="KEGG" id="vaq:FIV01_18055"/>
<dbReference type="SUPFAM" id="SSF48452">
    <property type="entry name" value="TPR-like"/>
    <property type="match status" value="1"/>
</dbReference>
<dbReference type="Pfam" id="PF13283">
    <property type="entry name" value="NfrA_C"/>
    <property type="match status" value="1"/>
</dbReference>
<dbReference type="Pfam" id="PF14559">
    <property type="entry name" value="TPR_19"/>
    <property type="match status" value="1"/>
</dbReference>
<keyword evidence="2" id="KW-0614">Plasmid</keyword>
<geneLocation type="plasmid" evidence="3">
    <name>pthaf100_a</name>
</geneLocation>
<keyword evidence="3" id="KW-1185">Reference proteome</keyword>
<name>A0A5P9CPW8_9VIBR</name>
<feature type="domain" description="Bacteriophage N4 adsorption protein A C-terminal" evidence="1">
    <location>
        <begin position="837"/>
        <end position="999"/>
    </location>
</feature>
<dbReference type="Gene3D" id="1.25.40.10">
    <property type="entry name" value="Tetratricopeptide repeat domain"/>
    <property type="match status" value="2"/>
</dbReference>
<dbReference type="AlphaFoldDB" id="A0A5P9CPW8"/>
<dbReference type="Proteomes" id="UP000326936">
    <property type="component" value="Plasmid pTHAF100_a"/>
</dbReference>
<dbReference type="RefSeq" id="WP_152432324.1">
    <property type="nucleotide sequence ID" value="NZ_CBCSDK010000013.1"/>
</dbReference>
<sequence precursor="true">MRKIRLIKVIIIVISLFTTPVLDAVKDSTTFLASSLSESTHFRTFPYLNRAFSFERSQRFVEAITEVKRALNIAPNYQPFLHYLFKLQLKAKAYTEAEETLEALPEQDTVKLLTSLRSEMSVQQLHLANVEFVALLGDLPPQAKRQVYLYRLYWLADNSESVALDWSISQASDIKPDQAILYEAEVWLKRENYSKVIDTMSQIRRRRVLSDREQYILGLALIKSNKIKETRALLTGSDHAETKLLLTRQLILDLIDDQEYEQALYWYKWLEQYYGLSSDDYERAFQLAISLGNWPLARTYQKKRSNASCTESALISARLGNRELAKQQLSSCSSFESPKLWLSLAEELNLSFMIESASFNDSGLLHRQKIVVAWNRYHQGEYQKVIDILSSTAYLSLSSMRLLALAYEKNDQFNHSMLEWEAVYRRSNRQSDLQSLLEAMKKALTEVELIRQYEKLLSVSSLPSKVRLEIAEQLLTLYSKHPRKFAPEIALQLKNLDIASFDNALLWQQYNGCNLAKQAFSNPQTSFAWQVLGYCSYPANVDRALEYTDNALLMQKSFSARLAIVGTKAQMLYQQQRYQEVLNVLLSEWQHIQSPYVRLLVASSYYQLKQYEKARFWWAESDDQDILDWWLLGIDIYLAKKDFTSAESNLDMVENKFESDRQIVSRYIGLYKLQGSKQKLTDYLSYQHKLYPQDVYIATELAYAYFLNRPKDSVRLFESVIPQLNGQDKISARHQLAQAYKNIGCGDKAQYEYKALIDQLTTMPEKDTRLLDQLRAENRAVTSAWQFSFSGESGNSSPFQGLFDDPDSEGFYQVSASYGFESLPSLAGQVSVLSSGSWDSTGVDLGLKWRPLQRFDMTFSSGVRHYLGEDSYTSTYIRVNGDVFSGLGWDKTWRGVQQVSWSNSLYFDAFYQFYDQRSLLYTRGESGPVWGVSQNYHQRLRVYGLLQASADIVDAQSDNQVKTGAGVGWLASFNNDKYTGYSNETEISLEWQKYLSDSEKNAVILRFNLSY</sequence>